<keyword evidence="2" id="KW-1185">Reference proteome</keyword>
<dbReference type="AlphaFoldDB" id="A0A9D4IWY3"/>
<accession>A0A9D4IWY3</accession>
<dbReference type="Proteomes" id="UP000828390">
    <property type="component" value="Unassembled WGS sequence"/>
</dbReference>
<protein>
    <submittedName>
        <fullName evidence="1">Uncharacterized protein</fullName>
    </submittedName>
</protein>
<comment type="caution">
    <text evidence="1">The sequence shown here is derived from an EMBL/GenBank/DDBJ whole genome shotgun (WGS) entry which is preliminary data.</text>
</comment>
<evidence type="ECO:0000313" key="2">
    <source>
        <dbReference type="Proteomes" id="UP000828390"/>
    </source>
</evidence>
<evidence type="ECO:0000313" key="1">
    <source>
        <dbReference type="EMBL" id="KAH3789935.1"/>
    </source>
</evidence>
<reference evidence="1" key="2">
    <citation type="submission" date="2020-11" db="EMBL/GenBank/DDBJ databases">
        <authorList>
            <person name="McCartney M.A."/>
            <person name="Auch B."/>
            <person name="Kono T."/>
            <person name="Mallez S."/>
            <person name="Becker A."/>
            <person name="Gohl D.M."/>
            <person name="Silverstein K.A.T."/>
            <person name="Koren S."/>
            <person name="Bechman K.B."/>
            <person name="Herman A."/>
            <person name="Abrahante J.E."/>
            <person name="Garbe J."/>
        </authorList>
    </citation>
    <scope>NUCLEOTIDE SEQUENCE</scope>
    <source>
        <strain evidence="1">Duluth1</strain>
        <tissue evidence="1">Whole animal</tissue>
    </source>
</reference>
<organism evidence="1 2">
    <name type="scientific">Dreissena polymorpha</name>
    <name type="common">Zebra mussel</name>
    <name type="synonym">Mytilus polymorpha</name>
    <dbReference type="NCBI Taxonomy" id="45954"/>
    <lineage>
        <taxon>Eukaryota</taxon>
        <taxon>Metazoa</taxon>
        <taxon>Spiralia</taxon>
        <taxon>Lophotrochozoa</taxon>
        <taxon>Mollusca</taxon>
        <taxon>Bivalvia</taxon>
        <taxon>Autobranchia</taxon>
        <taxon>Heteroconchia</taxon>
        <taxon>Euheterodonta</taxon>
        <taxon>Imparidentia</taxon>
        <taxon>Neoheterodontei</taxon>
        <taxon>Myida</taxon>
        <taxon>Dreissenoidea</taxon>
        <taxon>Dreissenidae</taxon>
        <taxon>Dreissena</taxon>
    </lineage>
</organism>
<dbReference type="EMBL" id="JAIWYP010000008">
    <property type="protein sequence ID" value="KAH3789935.1"/>
    <property type="molecule type" value="Genomic_DNA"/>
</dbReference>
<gene>
    <name evidence="1" type="ORF">DPMN_168127</name>
</gene>
<sequence>MVDSLETVTLSWQNINVYVKPPKRASSQEPDPAQERKHVLRNGKILKYYPRFVNLAFSKMYIPNMS</sequence>
<proteinExistence type="predicted"/>
<name>A0A9D4IWY3_DREPO</name>
<reference evidence="1" key="1">
    <citation type="journal article" date="2019" name="bioRxiv">
        <title>The Genome of the Zebra Mussel, Dreissena polymorpha: A Resource for Invasive Species Research.</title>
        <authorList>
            <person name="McCartney M.A."/>
            <person name="Auch B."/>
            <person name="Kono T."/>
            <person name="Mallez S."/>
            <person name="Zhang Y."/>
            <person name="Obille A."/>
            <person name="Becker A."/>
            <person name="Abrahante J.E."/>
            <person name="Garbe J."/>
            <person name="Badalamenti J.P."/>
            <person name="Herman A."/>
            <person name="Mangelson H."/>
            <person name="Liachko I."/>
            <person name="Sullivan S."/>
            <person name="Sone E.D."/>
            <person name="Koren S."/>
            <person name="Silverstein K.A.T."/>
            <person name="Beckman K.B."/>
            <person name="Gohl D.M."/>
        </authorList>
    </citation>
    <scope>NUCLEOTIDE SEQUENCE</scope>
    <source>
        <strain evidence="1">Duluth1</strain>
        <tissue evidence="1">Whole animal</tissue>
    </source>
</reference>